<sequence>MVDAPGPAASNPPNFGFQGRAAHGNGNAMAPNMMDYWVRQVQTAGNLTSTVLANAFFLRSGNRDVAMGQAQAFGTNISNLEREFNMSRTQAQDLLWPVNAAPGENYERNPAVVMADCNTKIHQIRNAFNQAVALAMTTAANNNTTAPFPNIPQDEYTINNVSPILAALNLANWDAIRAAEQLAIHTVAHTFDIPPAQALQALNTNHVAAERNPFVTMVTTLTNMHNKVTMLSTDLGRPGPIITALLKEAQWNETTLRHLHRDLLKRVLAGLGVAAPADQENVLAQTDANHSAPAVEQTYRRLALEQLACTSLDLAARKRLLVACEWNIERVQDGIVEDFAKVTLWSKAVTKLFCQRHGWSLRRMEEEYRRRFVVGREEMGVEFFV</sequence>
<evidence type="ECO:0000256" key="1">
    <source>
        <dbReference type="SAM" id="MobiDB-lite"/>
    </source>
</evidence>
<protein>
    <submittedName>
        <fullName evidence="2">Uncharacterized protein</fullName>
    </submittedName>
</protein>
<reference evidence="2" key="1">
    <citation type="journal article" date="2020" name="Stud. Mycol.">
        <title>101 Dothideomycetes genomes: a test case for predicting lifestyles and emergence of pathogens.</title>
        <authorList>
            <person name="Haridas S."/>
            <person name="Albert R."/>
            <person name="Binder M."/>
            <person name="Bloem J."/>
            <person name="Labutti K."/>
            <person name="Salamov A."/>
            <person name="Andreopoulos B."/>
            <person name="Baker S."/>
            <person name="Barry K."/>
            <person name="Bills G."/>
            <person name="Bluhm B."/>
            <person name="Cannon C."/>
            <person name="Castanera R."/>
            <person name="Culley D."/>
            <person name="Daum C."/>
            <person name="Ezra D."/>
            <person name="Gonzalez J."/>
            <person name="Henrissat B."/>
            <person name="Kuo A."/>
            <person name="Liang C."/>
            <person name="Lipzen A."/>
            <person name="Lutzoni F."/>
            <person name="Magnuson J."/>
            <person name="Mondo S."/>
            <person name="Nolan M."/>
            <person name="Ohm R."/>
            <person name="Pangilinan J."/>
            <person name="Park H.-J."/>
            <person name="Ramirez L."/>
            <person name="Alfaro M."/>
            <person name="Sun H."/>
            <person name="Tritt A."/>
            <person name="Yoshinaga Y."/>
            <person name="Zwiers L.-H."/>
            <person name="Turgeon B."/>
            <person name="Goodwin S."/>
            <person name="Spatafora J."/>
            <person name="Crous P."/>
            <person name="Grigoriev I."/>
        </authorList>
    </citation>
    <scope>NUCLEOTIDE SEQUENCE</scope>
    <source>
        <strain evidence="2">CBS 113979</strain>
    </source>
</reference>
<organism evidence="2 3">
    <name type="scientific">Aulographum hederae CBS 113979</name>
    <dbReference type="NCBI Taxonomy" id="1176131"/>
    <lineage>
        <taxon>Eukaryota</taxon>
        <taxon>Fungi</taxon>
        <taxon>Dikarya</taxon>
        <taxon>Ascomycota</taxon>
        <taxon>Pezizomycotina</taxon>
        <taxon>Dothideomycetes</taxon>
        <taxon>Pleosporomycetidae</taxon>
        <taxon>Aulographales</taxon>
        <taxon>Aulographaceae</taxon>
    </lineage>
</organism>
<proteinExistence type="predicted"/>
<feature type="region of interest" description="Disordered" evidence="1">
    <location>
        <begin position="1"/>
        <end position="22"/>
    </location>
</feature>
<name>A0A6G1H9L9_9PEZI</name>
<dbReference type="EMBL" id="ML977144">
    <property type="protein sequence ID" value="KAF1989752.1"/>
    <property type="molecule type" value="Genomic_DNA"/>
</dbReference>
<accession>A0A6G1H9L9</accession>
<gene>
    <name evidence="2" type="ORF">K402DRAFT_418464</name>
</gene>
<keyword evidence="3" id="KW-1185">Reference proteome</keyword>
<dbReference type="Proteomes" id="UP000800041">
    <property type="component" value="Unassembled WGS sequence"/>
</dbReference>
<evidence type="ECO:0000313" key="2">
    <source>
        <dbReference type="EMBL" id="KAF1989752.1"/>
    </source>
</evidence>
<evidence type="ECO:0000313" key="3">
    <source>
        <dbReference type="Proteomes" id="UP000800041"/>
    </source>
</evidence>
<dbReference type="AlphaFoldDB" id="A0A6G1H9L9"/>